<dbReference type="EMBL" id="MT141625">
    <property type="protein sequence ID" value="QJA68526.1"/>
    <property type="molecule type" value="Genomic_DNA"/>
</dbReference>
<name>A0A6M3JFB7_9ZZZZ</name>
<gene>
    <name evidence="1" type="ORF">MM415A06258_0006</name>
    <name evidence="2" type="ORF">MM415B02556_0005</name>
</gene>
<dbReference type="AlphaFoldDB" id="A0A6M3JFB7"/>
<evidence type="ECO:0000313" key="2">
    <source>
        <dbReference type="EMBL" id="QJA89404.1"/>
    </source>
</evidence>
<organism evidence="1">
    <name type="scientific">viral metagenome</name>
    <dbReference type="NCBI Taxonomy" id="1070528"/>
    <lineage>
        <taxon>unclassified sequences</taxon>
        <taxon>metagenomes</taxon>
        <taxon>organismal metagenomes</taxon>
    </lineage>
</organism>
<accession>A0A6M3JFB7</accession>
<dbReference type="EMBL" id="MT142844">
    <property type="protein sequence ID" value="QJA89404.1"/>
    <property type="molecule type" value="Genomic_DNA"/>
</dbReference>
<sequence>MNKSRFMEILEETQIPERHREGLWQKAVDLNFVDADGNY</sequence>
<evidence type="ECO:0000313" key="1">
    <source>
        <dbReference type="EMBL" id="QJA68526.1"/>
    </source>
</evidence>
<reference evidence="1" key="1">
    <citation type="submission" date="2020-03" db="EMBL/GenBank/DDBJ databases">
        <title>The deep terrestrial virosphere.</title>
        <authorList>
            <person name="Holmfeldt K."/>
            <person name="Nilsson E."/>
            <person name="Simone D."/>
            <person name="Lopez-Fernandez M."/>
            <person name="Wu X."/>
            <person name="de Brujin I."/>
            <person name="Lundin D."/>
            <person name="Andersson A."/>
            <person name="Bertilsson S."/>
            <person name="Dopson M."/>
        </authorList>
    </citation>
    <scope>NUCLEOTIDE SEQUENCE</scope>
    <source>
        <strain evidence="1">MM415A06258</strain>
        <strain evidence="2">MM415B02556</strain>
    </source>
</reference>
<protein>
    <submittedName>
        <fullName evidence="1">Uncharacterized protein</fullName>
    </submittedName>
</protein>
<proteinExistence type="predicted"/>